<organism evidence="1 2">
    <name type="scientific">Gigaspora margarita</name>
    <dbReference type="NCBI Taxonomy" id="4874"/>
    <lineage>
        <taxon>Eukaryota</taxon>
        <taxon>Fungi</taxon>
        <taxon>Fungi incertae sedis</taxon>
        <taxon>Mucoromycota</taxon>
        <taxon>Glomeromycotina</taxon>
        <taxon>Glomeromycetes</taxon>
        <taxon>Diversisporales</taxon>
        <taxon>Gigasporaceae</taxon>
        <taxon>Gigaspora</taxon>
    </lineage>
</organism>
<name>A0ABM8W6R9_GIGMA</name>
<reference evidence="1 2" key="1">
    <citation type="submission" date="2021-06" db="EMBL/GenBank/DDBJ databases">
        <authorList>
            <person name="Kallberg Y."/>
            <person name="Tangrot J."/>
            <person name="Rosling A."/>
        </authorList>
    </citation>
    <scope>NUCLEOTIDE SEQUENCE [LARGE SCALE GENOMIC DNA]</scope>
    <source>
        <strain evidence="1 2">120-4 pot B 10/14</strain>
    </source>
</reference>
<accession>A0ABM8W6R9</accession>
<comment type="caution">
    <text evidence="1">The sequence shown here is derived from an EMBL/GenBank/DDBJ whole genome shotgun (WGS) entry which is preliminary data.</text>
</comment>
<protein>
    <submittedName>
        <fullName evidence="1">12492_t:CDS:1</fullName>
    </submittedName>
</protein>
<sequence>MSTYGSTYRPPVGQPVDWSTHFCLNYHYLAQVTHSPVGDPVSPMISATLE</sequence>
<dbReference type="EMBL" id="CAJVQB010001548">
    <property type="protein sequence ID" value="CAG8540269.1"/>
    <property type="molecule type" value="Genomic_DNA"/>
</dbReference>
<dbReference type="Proteomes" id="UP000789901">
    <property type="component" value="Unassembled WGS sequence"/>
</dbReference>
<evidence type="ECO:0000313" key="1">
    <source>
        <dbReference type="EMBL" id="CAG8540269.1"/>
    </source>
</evidence>
<evidence type="ECO:0000313" key="2">
    <source>
        <dbReference type="Proteomes" id="UP000789901"/>
    </source>
</evidence>
<gene>
    <name evidence="1" type="ORF">GMARGA_LOCUS4046</name>
</gene>
<proteinExistence type="predicted"/>
<keyword evidence="2" id="KW-1185">Reference proteome</keyword>